<dbReference type="SUPFAM" id="SSF52096">
    <property type="entry name" value="ClpP/crotonase"/>
    <property type="match status" value="1"/>
</dbReference>
<evidence type="ECO:0000256" key="3">
    <source>
        <dbReference type="ARBA" id="ARBA00023239"/>
    </source>
</evidence>
<evidence type="ECO:0000256" key="2">
    <source>
        <dbReference type="ARBA" id="ARBA00023098"/>
    </source>
</evidence>
<proteinExistence type="inferred from homology"/>
<dbReference type="InterPro" id="IPR029045">
    <property type="entry name" value="ClpP/crotonase-like_dom_sf"/>
</dbReference>
<dbReference type="PANTHER" id="PTHR11941">
    <property type="entry name" value="ENOYL-COA HYDRATASE-RELATED"/>
    <property type="match status" value="1"/>
</dbReference>
<comment type="similarity">
    <text evidence="1 4">Belongs to the enoyl-CoA hydratase/isomerase family.</text>
</comment>
<dbReference type="Proteomes" id="UP001604043">
    <property type="component" value="Unassembled WGS sequence"/>
</dbReference>
<dbReference type="RefSeq" id="WP_394009397.1">
    <property type="nucleotide sequence ID" value="NZ_JBAFUR010000003.1"/>
</dbReference>
<accession>A0ABW6ZJZ5</accession>
<gene>
    <name evidence="5" type="ORF">V5F30_13970</name>
</gene>
<evidence type="ECO:0000313" key="6">
    <source>
        <dbReference type="Proteomes" id="UP001604043"/>
    </source>
</evidence>
<evidence type="ECO:0000256" key="1">
    <source>
        <dbReference type="ARBA" id="ARBA00005254"/>
    </source>
</evidence>
<evidence type="ECO:0000256" key="4">
    <source>
        <dbReference type="RuleBase" id="RU003707"/>
    </source>
</evidence>
<evidence type="ECO:0000313" key="5">
    <source>
        <dbReference type="EMBL" id="MFG1253311.1"/>
    </source>
</evidence>
<organism evidence="5 6">
    <name type="scientific">Xanthobacter aminoxidans</name>
    <dbReference type="NCBI Taxonomy" id="186280"/>
    <lineage>
        <taxon>Bacteria</taxon>
        <taxon>Pseudomonadati</taxon>
        <taxon>Pseudomonadota</taxon>
        <taxon>Alphaproteobacteria</taxon>
        <taxon>Hyphomicrobiales</taxon>
        <taxon>Xanthobacteraceae</taxon>
        <taxon>Xanthobacter</taxon>
    </lineage>
</organism>
<dbReference type="CDD" id="cd06558">
    <property type="entry name" value="crotonase-like"/>
    <property type="match status" value="1"/>
</dbReference>
<keyword evidence="6" id="KW-1185">Reference proteome</keyword>
<protein>
    <submittedName>
        <fullName evidence="5">Enoyl-CoA hydratase/isomerase family protein</fullName>
    </submittedName>
</protein>
<dbReference type="PANTHER" id="PTHR11941:SF169">
    <property type="entry name" value="(7AS)-7A-METHYL-1,5-DIOXO-2,3,5,6,7,7A-HEXAHYDRO-1H-INDENE-CARBOXYL-COA HYDROLASE"/>
    <property type="match status" value="1"/>
</dbReference>
<keyword evidence="3" id="KW-0456">Lyase</keyword>
<name>A0ABW6ZJZ5_9HYPH</name>
<dbReference type="InterPro" id="IPR001753">
    <property type="entry name" value="Enoyl-CoA_hydra/iso"/>
</dbReference>
<dbReference type="Gene3D" id="3.90.226.10">
    <property type="entry name" value="2-enoyl-CoA Hydratase, Chain A, domain 1"/>
    <property type="match status" value="1"/>
</dbReference>
<dbReference type="EMBL" id="JBAFUR010000003">
    <property type="protein sequence ID" value="MFG1253311.1"/>
    <property type="molecule type" value="Genomic_DNA"/>
</dbReference>
<keyword evidence="2" id="KW-0443">Lipid metabolism</keyword>
<sequence length="243" mass="25232">MKIVEIERAGTIAVARYDRGGKANALSLAAIEALTAAAAELEADTTVRVVVLAGTPTRFSAGVDLKDEALWRPDDDISARHHAMAAGGRMSERWRRLPQAVIAAVEGPAIGGGAILALAADFRVLADGAFFRFPEVRLGMTLGWGGLPLLSALVGPARAKRLLFCDETISAAEAVAMGLADRRAPQGGALDAARAWAGEIAACPPLALAMTKRALDGSAGGNWAAAYEADQFLLSRLVSEATS</sequence>
<dbReference type="Pfam" id="PF00378">
    <property type="entry name" value="ECH_1"/>
    <property type="match status" value="1"/>
</dbReference>
<dbReference type="PROSITE" id="PS00166">
    <property type="entry name" value="ENOYL_COA_HYDRATASE"/>
    <property type="match status" value="1"/>
</dbReference>
<comment type="caution">
    <text evidence="5">The sequence shown here is derived from an EMBL/GenBank/DDBJ whole genome shotgun (WGS) entry which is preliminary data.</text>
</comment>
<dbReference type="InterPro" id="IPR018376">
    <property type="entry name" value="Enoyl-CoA_hyd/isom_CS"/>
</dbReference>
<reference evidence="5 6" key="1">
    <citation type="submission" date="2024-02" db="EMBL/GenBank/DDBJ databases">
        <title>Expansion and revision of Xanthobacter and proposal of Roseixanthobacter gen. nov.</title>
        <authorList>
            <person name="Soltysiak M.P.M."/>
            <person name="Jalihal A."/>
            <person name="Ory A."/>
            <person name="Chrisophersen C."/>
            <person name="Lee A.D."/>
            <person name="Boulton J."/>
            <person name="Springer M."/>
        </authorList>
    </citation>
    <scope>NUCLEOTIDE SEQUENCE [LARGE SCALE GENOMIC DNA]</scope>
    <source>
        <strain evidence="5 6">CB5</strain>
    </source>
</reference>